<name>A0A367YT03_9ACTN</name>
<evidence type="ECO:0000256" key="1">
    <source>
        <dbReference type="SAM" id="MobiDB-lite"/>
    </source>
</evidence>
<dbReference type="RefSeq" id="WP_114127206.1">
    <property type="nucleotide sequence ID" value="NZ_QOUI01000008.1"/>
</dbReference>
<dbReference type="Proteomes" id="UP000252770">
    <property type="component" value="Unassembled WGS sequence"/>
</dbReference>
<feature type="compositionally biased region" description="Basic and acidic residues" evidence="1">
    <location>
        <begin position="51"/>
        <end position="61"/>
    </location>
</feature>
<gene>
    <name evidence="2" type="ORF">DT076_13455</name>
</gene>
<comment type="caution">
    <text evidence="2">The sequence shown here is derived from an EMBL/GenBank/DDBJ whole genome shotgun (WGS) entry which is preliminary data.</text>
</comment>
<evidence type="ECO:0000313" key="2">
    <source>
        <dbReference type="EMBL" id="RCK68920.1"/>
    </source>
</evidence>
<organism evidence="2 3">
    <name type="scientific">Desertihabitans brevis</name>
    <dbReference type="NCBI Taxonomy" id="2268447"/>
    <lineage>
        <taxon>Bacteria</taxon>
        <taxon>Bacillati</taxon>
        <taxon>Actinomycetota</taxon>
        <taxon>Actinomycetes</taxon>
        <taxon>Propionibacteriales</taxon>
        <taxon>Propionibacteriaceae</taxon>
        <taxon>Desertihabitans</taxon>
    </lineage>
</organism>
<dbReference type="Pfam" id="PF07295">
    <property type="entry name" value="DUF1451"/>
    <property type="match status" value="1"/>
</dbReference>
<evidence type="ECO:0008006" key="4">
    <source>
        <dbReference type="Google" id="ProtNLM"/>
    </source>
</evidence>
<reference evidence="2 3" key="1">
    <citation type="submission" date="2018-07" db="EMBL/GenBank/DDBJ databases">
        <title>Desertimonas flava gen. nov. sp. nov.</title>
        <authorList>
            <person name="Liu S."/>
        </authorList>
    </citation>
    <scope>NUCLEOTIDE SEQUENCE [LARGE SCALE GENOMIC DNA]</scope>
    <source>
        <strain evidence="2 3">16Sb5-5</strain>
    </source>
</reference>
<protein>
    <recommendedName>
        <fullName evidence="4">Zinc ribbon-containing protein</fullName>
    </recommendedName>
</protein>
<feature type="region of interest" description="Disordered" evidence="1">
    <location>
        <begin position="42"/>
        <end position="61"/>
    </location>
</feature>
<proteinExistence type="predicted"/>
<keyword evidence="3" id="KW-1185">Reference proteome</keyword>
<dbReference type="InterPro" id="IPR009912">
    <property type="entry name" value="DUF1451"/>
</dbReference>
<dbReference type="EMBL" id="QOUI01000008">
    <property type="protein sequence ID" value="RCK68920.1"/>
    <property type="molecule type" value="Genomic_DNA"/>
</dbReference>
<accession>A0A367YT03</accession>
<sequence>MADPVPAGSDASAGTYKCNQCGYRLQVTSTKNLPPCPSCSNGYYETLSGGDSKHDPYPDRH</sequence>
<evidence type="ECO:0000313" key="3">
    <source>
        <dbReference type="Proteomes" id="UP000252770"/>
    </source>
</evidence>
<dbReference type="AlphaFoldDB" id="A0A367YT03"/>